<reference evidence="2" key="1">
    <citation type="submission" date="2021-01" db="EMBL/GenBank/DDBJ databases">
        <title>Whole genome shotgun sequence of Cellulomonas pakistanensis NBRC 110800.</title>
        <authorList>
            <person name="Komaki H."/>
            <person name="Tamura T."/>
        </authorList>
    </citation>
    <scope>NUCLEOTIDE SEQUENCE</scope>
    <source>
        <strain evidence="2">NBRC 110800</strain>
    </source>
</reference>
<proteinExistence type="predicted"/>
<dbReference type="EMBL" id="BONO01000004">
    <property type="protein sequence ID" value="GIG35417.1"/>
    <property type="molecule type" value="Genomic_DNA"/>
</dbReference>
<feature type="region of interest" description="Disordered" evidence="1">
    <location>
        <begin position="1"/>
        <end position="29"/>
    </location>
</feature>
<accession>A0A919PBX6</accession>
<comment type="caution">
    <text evidence="2">The sequence shown here is derived from an EMBL/GenBank/DDBJ whole genome shotgun (WGS) entry which is preliminary data.</text>
</comment>
<dbReference type="AlphaFoldDB" id="A0A919PBX6"/>
<name>A0A919PBX6_9CELL</name>
<evidence type="ECO:0000313" key="3">
    <source>
        <dbReference type="Proteomes" id="UP000642125"/>
    </source>
</evidence>
<feature type="region of interest" description="Disordered" evidence="1">
    <location>
        <begin position="50"/>
        <end position="109"/>
    </location>
</feature>
<evidence type="ECO:0000256" key="1">
    <source>
        <dbReference type="SAM" id="MobiDB-lite"/>
    </source>
</evidence>
<protein>
    <submittedName>
        <fullName evidence="2">Uncharacterized protein</fullName>
    </submittedName>
</protein>
<sequence length="109" mass="11875">MVRVDNRLPNSESHLQVSPFAESQSTTRQRADFVEISRVCAGQSVAGRVRDSTRRAWGCSGGPRWLVSDEGPVRPRPRPREALTCEDALPGTEGPRNGRATVHATPAPT</sequence>
<evidence type="ECO:0000313" key="2">
    <source>
        <dbReference type="EMBL" id="GIG35417.1"/>
    </source>
</evidence>
<keyword evidence="3" id="KW-1185">Reference proteome</keyword>
<organism evidence="2 3">
    <name type="scientific">Cellulomonas pakistanensis</name>
    <dbReference type="NCBI Taxonomy" id="992287"/>
    <lineage>
        <taxon>Bacteria</taxon>
        <taxon>Bacillati</taxon>
        <taxon>Actinomycetota</taxon>
        <taxon>Actinomycetes</taxon>
        <taxon>Micrococcales</taxon>
        <taxon>Cellulomonadaceae</taxon>
        <taxon>Cellulomonas</taxon>
    </lineage>
</organism>
<feature type="compositionally biased region" description="Polar residues" evidence="1">
    <location>
        <begin position="8"/>
        <end position="28"/>
    </location>
</feature>
<gene>
    <name evidence="2" type="ORF">Cpa01nite_07980</name>
</gene>
<dbReference type="Proteomes" id="UP000642125">
    <property type="component" value="Unassembled WGS sequence"/>
</dbReference>